<dbReference type="InterPro" id="IPR000742">
    <property type="entry name" value="EGF"/>
</dbReference>
<feature type="domain" description="EGF-like" evidence="4">
    <location>
        <begin position="130"/>
        <end position="162"/>
    </location>
</feature>
<dbReference type="InterPro" id="IPR006212">
    <property type="entry name" value="Furin_repeat"/>
</dbReference>
<evidence type="ECO:0000313" key="6">
    <source>
        <dbReference type="Proteomes" id="UP000689195"/>
    </source>
</evidence>
<feature type="domain" description="EGF-like" evidence="4">
    <location>
        <begin position="88"/>
        <end position="129"/>
    </location>
</feature>
<evidence type="ECO:0000259" key="4">
    <source>
        <dbReference type="SMART" id="SM00181"/>
    </source>
</evidence>
<proteinExistence type="predicted"/>
<feature type="domain" description="EGF-like" evidence="4">
    <location>
        <begin position="445"/>
        <end position="490"/>
    </location>
</feature>
<protein>
    <recommendedName>
        <fullName evidence="4">EGF-like domain-containing protein</fullName>
    </recommendedName>
</protein>
<dbReference type="SMART" id="SM00181">
    <property type="entry name" value="EGF"/>
    <property type="match status" value="12"/>
</dbReference>
<gene>
    <name evidence="5" type="ORF">PPENT_87.1.T1750034</name>
</gene>
<dbReference type="AlphaFoldDB" id="A0A8S1YNZ5"/>
<keyword evidence="2" id="KW-0677">Repeat</keyword>
<dbReference type="PANTHER" id="PTHR15332">
    <property type="entry name" value="PROPROTEIN CONVERTASE SUBTILISIN_KEXIN TYPE 5-LIKE"/>
    <property type="match status" value="1"/>
</dbReference>
<feature type="domain" description="EGF-like" evidence="4">
    <location>
        <begin position="609"/>
        <end position="642"/>
    </location>
</feature>
<organism evidence="5 6">
    <name type="scientific">Paramecium pentaurelia</name>
    <dbReference type="NCBI Taxonomy" id="43138"/>
    <lineage>
        <taxon>Eukaryota</taxon>
        <taxon>Sar</taxon>
        <taxon>Alveolata</taxon>
        <taxon>Ciliophora</taxon>
        <taxon>Intramacronucleata</taxon>
        <taxon>Oligohymenophorea</taxon>
        <taxon>Peniculida</taxon>
        <taxon>Parameciidae</taxon>
        <taxon>Paramecium</taxon>
    </lineage>
</organism>
<feature type="domain" description="EGF-like" evidence="4">
    <location>
        <begin position="268"/>
        <end position="297"/>
    </location>
</feature>
<feature type="domain" description="EGF-like" evidence="4">
    <location>
        <begin position="347"/>
        <end position="380"/>
    </location>
</feature>
<comment type="caution">
    <text evidence="5">The sequence shown here is derived from an EMBL/GenBank/DDBJ whole genome shotgun (WGS) entry which is preliminary data.</text>
</comment>
<keyword evidence="3" id="KW-1015">Disulfide bond</keyword>
<keyword evidence="6" id="KW-1185">Reference proteome</keyword>
<dbReference type="Proteomes" id="UP000689195">
    <property type="component" value="Unassembled WGS sequence"/>
</dbReference>
<dbReference type="OrthoDB" id="303891at2759"/>
<sequence>MHYRIQDEQYNIYIPNFKKKEGIMMKKSIFYFLLLEIINTQSSHTCPTGCSVCSGSSGNCSACLSGYYLVGQNCNQCPTSDCSLCRLPCQVCVINSSDCQTCNDLANQEGVTCQCKPGYIMNTSNYFCDQCQFPCVTCQTTVNYCLTCAATYTIDSSTHTCSCLTNQYEVNGTPKTCQNCTSPCSTCTQSATNCGSCVTGLNRNLQTNQCVCDDGYYENTTCQPCQQPCINCISLSVCTSCKDPTYQSGSSCICQQTYFMNDSYMCQNCVAPCQNCSSELLCESCIQNYYISGNNCLQCTWPCYNCVDIPTKCTSCVDSNITPINNVCSSGGCPDGQFMDASLNCQPCIHPCLKCQTNGNHCLECANTFEMSTTTPNTCVCPVHKYLVVTNNPTECLSCTQPCDTCSGTADHCLTCIDSINQTVDSSYECKCNSGFITNGVNCEACQKPCLQCQGTTNYCTACKDIEHFISNGQCICNPGYINDNDYNCIPCQDEYQLVQGQCICEIGYYYIDFHCEQCSQNCSKCNSKYECTECIDQYYLQNTQCLKCQFPCLQCFDIQTCETCTDNYFIDDKGRCIQCMQNCEYCIDSTNCVKCFDEFYYHNQTCIPCSRQCQTCETNSKFCISCQNSNHILDKKKGTCYQINDFGDQYDYDVLEEILLLQDIRCNKNQQLIGYACIDQCGNGILNEQYEQCDDGNQLGGDGSRFQIESSLQLIKSNLAY</sequence>
<evidence type="ECO:0000313" key="5">
    <source>
        <dbReference type="EMBL" id="CAD8213212.1"/>
    </source>
</evidence>
<accession>A0A8S1YNZ5</accession>
<name>A0A8S1YNZ5_9CILI</name>
<dbReference type="Pfam" id="PF13948">
    <property type="entry name" value="DUF4215"/>
    <property type="match status" value="1"/>
</dbReference>
<keyword evidence="1" id="KW-0732">Signal</keyword>
<feature type="domain" description="EGF-like" evidence="4">
    <location>
        <begin position="224"/>
        <end position="267"/>
    </location>
</feature>
<feature type="domain" description="EGF-like" evidence="4">
    <location>
        <begin position="45"/>
        <end position="75"/>
    </location>
</feature>
<feature type="domain" description="EGF-like" evidence="4">
    <location>
        <begin position="402"/>
        <end position="444"/>
    </location>
</feature>
<reference evidence="5" key="1">
    <citation type="submission" date="2021-01" db="EMBL/GenBank/DDBJ databases">
        <authorList>
            <consortium name="Genoscope - CEA"/>
            <person name="William W."/>
        </authorList>
    </citation>
    <scope>NUCLEOTIDE SEQUENCE</scope>
</reference>
<dbReference type="PANTHER" id="PTHR15332:SF175">
    <property type="entry name" value="PROPROTEIN CONVERTASE SUBTILISIN_KEXIN TYPE 5-LIKE"/>
    <property type="match status" value="1"/>
</dbReference>
<feature type="domain" description="EGF-like" evidence="4">
    <location>
        <begin position="179"/>
        <end position="223"/>
    </location>
</feature>
<feature type="domain" description="EGF-like" evidence="4">
    <location>
        <begin position="579"/>
        <end position="608"/>
    </location>
</feature>
<evidence type="ECO:0000256" key="1">
    <source>
        <dbReference type="ARBA" id="ARBA00022729"/>
    </source>
</evidence>
<dbReference type="InterPro" id="IPR011936">
    <property type="entry name" value="Myxo_disulph_rpt"/>
</dbReference>
<evidence type="ECO:0000256" key="2">
    <source>
        <dbReference type="ARBA" id="ARBA00022737"/>
    </source>
</evidence>
<dbReference type="EMBL" id="CAJJDO010000175">
    <property type="protein sequence ID" value="CAD8213212.1"/>
    <property type="molecule type" value="Genomic_DNA"/>
</dbReference>
<evidence type="ECO:0000256" key="3">
    <source>
        <dbReference type="ARBA" id="ARBA00023157"/>
    </source>
</evidence>
<dbReference type="SMART" id="SM00261">
    <property type="entry name" value="FU"/>
    <property type="match status" value="9"/>
</dbReference>
<feature type="domain" description="EGF-like" evidence="4">
    <location>
        <begin position="518"/>
        <end position="547"/>
    </location>
</feature>